<organism evidence="1 2">
    <name type="scientific">Kribbella hippodromi</name>
    <dbReference type="NCBI Taxonomy" id="434347"/>
    <lineage>
        <taxon>Bacteria</taxon>
        <taxon>Bacillati</taxon>
        <taxon>Actinomycetota</taxon>
        <taxon>Actinomycetes</taxon>
        <taxon>Propionibacteriales</taxon>
        <taxon>Kribbellaceae</taxon>
        <taxon>Kribbella</taxon>
    </lineage>
</organism>
<sequence>MANMSDEAGRTVELDAKGWPLLRSAQDIACYGKNPRNDSPCVLGEHRGKHRNAAGVEWLDDGDLAHPDWLNPEP</sequence>
<comment type="caution">
    <text evidence="1">The sequence shown here is derived from an EMBL/GenBank/DDBJ whole genome shotgun (WGS) entry which is preliminary data.</text>
</comment>
<protein>
    <recommendedName>
        <fullName evidence="3">DUF222 domain-containing protein</fullName>
    </recommendedName>
</protein>
<name>A0ABN2C277_9ACTN</name>
<evidence type="ECO:0000313" key="2">
    <source>
        <dbReference type="Proteomes" id="UP001501705"/>
    </source>
</evidence>
<reference evidence="1 2" key="1">
    <citation type="journal article" date="2019" name="Int. J. Syst. Evol. Microbiol.">
        <title>The Global Catalogue of Microorganisms (GCM) 10K type strain sequencing project: providing services to taxonomists for standard genome sequencing and annotation.</title>
        <authorList>
            <consortium name="The Broad Institute Genomics Platform"/>
            <consortium name="The Broad Institute Genome Sequencing Center for Infectious Disease"/>
            <person name="Wu L."/>
            <person name="Ma J."/>
        </authorList>
    </citation>
    <scope>NUCLEOTIDE SEQUENCE [LARGE SCALE GENOMIC DNA]</scope>
    <source>
        <strain evidence="1 2">JCM 15572</strain>
    </source>
</reference>
<gene>
    <name evidence="1" type="ORF">GCM10009804_03280</name>
</gene>
<proteinExistence type="predicted"/>
<evidence type="ECO:0008006" key="3">
    <source>
        <dbReference type="Google" id="ProtNLM"/>
    </source>
</evidence>
<accession>A0ABN2C277</accession>
<keyword evidence="2" id="KW-1185">Reference proteome</keyword>
<evidence type="ECO:0000313" key="1">
    <source>
        <dbReference type="EMBL" id="GAA1550038.1"/>
    </source>
</evidence>
<dbReference type="EMBL" id="BAAAPH010000001">
    <property type="protein sequence ID" value="GAA1550038.1"/>
    <property type="molecule type" value="Genomic_DNA"/>
</dbReference>
<dbReference type="Proteomes" id="UP001501705">
    <property type="component" value="Unassembled WGS sequence"/>
</dbReference>